<reference evidence="2" key="1">
    <citation type="submission" date="2020-12" db="EMBL/GenBank/DDBJ databases">
        <title>WGS assembly of Carya illinoinensis cv. Pawnee.</title>
        <authorList>
            <person name="Platts A."/>
            <person name="Shu S."/>
            <person name="Wright S."/>
            <person name="Barry K."/>
            <person name="Edger P."/>
            <person name="Pires J.C."/>
            <person name="Schmutz J."/>
        </authorList>
    </citation>
    <scope>NUCLEOTIDE SEQUENCE</scope>
    <source>
        <tissue evidence="2">Leaf</tissue>
    </source>
</reference>
<keyword evidence="1" id="KW-0812">Transmembrane</keyword>
<proteinExistence type="predicted"/>
<feature type="transmembrane region" description="Helical" evidence="1">
    <location>
        <begin position="55"/>
        <end position="77"/>
    </location>
</feature>
<dbReference type="Proteomes" id="UP000811609">
    <property type="component" value="Chromosome 1"/>
</dbReference>
<keyword evidence="4" id="KW-1185">Reference proteome</keyword>
<accession>A0A8T1RJW7</accession>
<reference evidence="3" key="2">
    <citation type="submission" date="2021-01" db="EMBL/GenBank/DDBJ databases">
        <authorList>
            <person name="Lovell J.T."/>
            <person name="Bentley N."/>
            <person name="Bhattarai G."/>
            <person name="Jenkins J.W."/>
            <person name="Sreedasyam A."/>
            <person name="Alarcon Y."/>
            <person name="Bock C."/>
            <person name="Boston L."/>
            <person name="Carlson J."/>
            <person name="Cervantes K."/>
            <person name="Clermont K."/>
            <person name="Krom N."/>
            <person name="Kubenka K."/>
            <person name="Mamidi S."/>
            <person name="Mattison C."/>
            <person name="Monteros M."/>
            <person name="Pisani C."/>
            <person name="Plott C."/>
            <person name="Rajasekar S."/>
            <person name="Rhein H.S."/>
            <person name="Rohla C."/>
            <person name="Song M."/>
            <person name="Hilaire R.S."/>
            <person name="Shu S."/>
            <person name="Wells L."/>
            <person name="Wang X."/>
            <person name="Webber J."/>
            <person name="Heerema R.J."/>
            <person name="Klein P."/>
            <person name="Conner P."/>
            <person name="Grauke L."/>
            <person name="Grimwood J."/>
            <person name="Schmutz J."/>
            <person name="Randall J.J."/>
        </authorList>
    </citation>
    <scope>NUCLEOTIDE SEQUENCE</scope>
    <source>
        <tissue evidence="3">Leaf</tissue>
    </source>
</reference>
<dbReference type="AlphaFoldDB" id="A0A8T1RJW7"/>
<dbReference type="OrthoDB" id="1423823at2759"/>
<evidence type="ECO:0000313" key="2">
    <source>
        <dbReference type="EMBL" id="KAG6667148.1"/>
    </source>
</evidence>
<dbReference type="Pfam" id="PF16594">
    <property type="entry name" value="ATP-synt_Z"/>
    <property type="match status" value="1"/>
</dbReference>
<dbReference type="PANTHER" id="PTHR35165:SF1">
    <property type="entry name" value="OS04G0577375 PROTEIN"/>
    <property type="match status" value="1"/>
</dbReference>
<dbReference type="PANTHER" id="PTHR35165">
    <property type="entry name" value="OS08G0113900 PROTEIN"/>
    <property type="match status" value="1"/>
</dbReference>
<sequence>MGSLKEERDGSFRDEQDRVLKKRIVYIWSLMVLVMGGLTLGWWEYEYHPTNSQLWMVPFGLILLVTPLFVWFSIFVSDACSLSEVDKIPMVSQPVRPVPDDSV</sequence>
<keyword evidence="1" id="KW-0472">Membrane</keyword>
<dbReference type="EMBL" id="CM031809">
    <property type="protein sequence ID" value="KAG6667148.1"/>
    <property type="molecule type" value="Genomic_DNA"/>
</dbReference>
<evidence type="ECO:0000256" key="1">
    <source>
        <dbReference type="SAM" id="Phobius"/>
    </source>
</evidence>
<keyword evidence="1" id="KW-1133">Transmembrane helix</keyword>
<comment type="caution">
    <text evidence="2">The sequence shown here is derived from an EMBL/GenBank/DDBJ whole genome shotgun (WGS) entry which is preliminary data.</text>
</comment>
<feature type="transmembrane region" description="Helical" evidence="1">
    <location>
        <begin position="24"/>
        <end position="43"/>
    </location>
</feature>
<protein>
    <submittedName>
        <fullName evidence="2">Uncharacterized protein</fullName>
    </submittedName>
</protein>
<evidence type="ECO:0000313" key="3">
    <source>
        <dbReference type="EMBL" id="KAG6730411.1"/>
    </source>
</evidence>
<gene>
    <name evidence="2" type="ORF">CIPAW_01G081100</name>
    <name evidence="3" type="ORF">I3842_01G078200</name>
</gene>
<dbReference type="EMBL" id="CM031825">
    <property type="protein sequence ID" value="KAG6730411.1"/>
    <property type="molecule type" value="Genomic_DNA"/>
</dbReference>
<dbReference type="InterPro" id="IPR032238">
    <property type="entry name" value="ATP-synth_Z"/>
</dbReference>
<organism evidence="2 4">
    <name type="scientific">Carya illinoinensis</name>
    <name type="common">Pecan</name>
    <dbReference type="NCBI Taxonomy" id="32201"/>
    <lineage>
        <taxon>Eukaryota</taxon>
        <taxon>Viridiplantae</taxon>
        <taxon>Streptophyta</taxon>
        <taxon>Embryophyta</taxon>
        <taxon>Tracheophyta</taxon>
        <taxon>Spermatophyta</taxon>
        <taxon>Magnoliopsida</taxon>
        <taxon>eudicotyledons</taxon>
        <taxon>Gunneridae</taxon>
        <taxon>Pentapetalae</taxon>
        <taxon>rosids</taxon>
        <taxon>fabids</taxon>
        <taxon>Fagales</taxon>
        <taxon>Juglandaceae</taxon>
        <taxon>Carya</taxon>
    </lineage>
</organism>
<name>A0A8T1RJW7_CARIL</name>
<dbReference type="Proteomes" id="UP000811246">
    <property type="component" value="Chromosome 1"/>
</dbReference>
<evidence type="ECO:0000313" key="4">
    <source>
        <dbReference type="Proteomes" id="UP000811609"/>
    </source>
</evidence>